<dbReference type="AlphaFoldDB" id="H9MFJ0"/>
<keyword evidence="1" id="KW-1133">Transmembrane helix</keyword>
<evidence type="ECO:0000313" key="2">
    <source>
        <dbReference type="EMBL" id="AEX37735.1"/>
    </source>
</evidence>
<keyword evidence="1" id="KW-0812">Transmembrane</keyword>
<sequence>MELFLISYFFGLMCFINQLKYALKLMITLEFLMIILMITLSYYFLGGYWELEYYFIMLLMIVIEGLLGVSLVILVCRMGSSDSLFINNLLI</sequence>
<gene>
    <name evidence="2" type="primary">ND4L</name>
</gene>
<name>H9MFJ0_9ARAC</name>
<dbReference type="EMBL" id="JQ040544">
    <property type="protein sequence ID" value="AEX37735.1"/>
    <property type="molecule type" value="Genomic_DNA"/>
</dbReference>
<geneLocation type="mitochondrion" evidence="2"/>
<proteinExistence type="predicted"/>
<keyword evidence="2" id="KW-0496">Mitochondrion</keyword>
<evidence type="ECO:0000256" key="1">
    <source>
        <dbReference type="SAM" id="Phobius"/>
    </source>
</evidence>
<protein>
    <submittedName>
        <fullName evidence="2">NADH dehydrogenase subunit 4L</fullName>
    </submittedName>
</protein>
<feature type="transmembrane region" description="Helical" evidence="1">
    <location>
        <begin position="51"/>
        <end position="76"/>
    </location>
</feature>
<accession>H9MFJ0</accession>
<keyword evidence="1" id="KW-0472">Membrane</keyword>
<dbReference type="Gene3D" id="1.10.287.3510">
    <property type="match status" value="1"/>
</dbReference>
<feature type="transmembrane region" description="Helical" evidence="1">
    <location>
        <begin position="21"/>
        <end position="45"/>
    </location>
</feature>
<organism evidence="2">
    <name type="scientific">Pseudogarypus banksi</name>
    <dbReference type="NCBI Taxonomy" id="1131925"/>
    <lineage>
        <taxon>Eukaryota</taxon>
        <taxon>Metazoa</taxon>
        <taxon>Ecdysozoa</taxon>
        <taxon>Arthropoda</taxon>
        <taxon>Chelicerata</taxon>
        <taxon>Arachnida</taxon>
        <taxon>Pseudoscorpiones</taxon>
        <taxon>Feaelloidea</taxon>
        <taxon>Pseudogarypidae</taxon>
        <taxon>Pseudogarypus</taxon>
    </lineage>
</organism>
<reference evidence="2" key="1">
    <citation type="journal article" date="2012" name="BMC Evol. Biol.">
        <title>Pseudoscorpion mitochondria show rearranged genes and genome-wide reductions of RNA gene sizes and inferred structures, yet typical nucleotide composition bias.</title>
        <authorList>
            <person name="Ovchinnikov S."/>
            <person name="Masta S.E."/>
        </authorList>
    </citation>
    <scope>NUCLEOTIDE SEQUENCE</scope>
</reference>